<feature type="region of interest" description="Disordered" evidence="1">
    <location>
        <begin position="1"/>
        <end position="28"/>
    </location>
</feature>
<dbReference type="RefSeq" id="YP_010840308.1">
    <property type="nucleotide sequence ID" value="NC_078601.1"/>
</dbReference>
<dbReference type="EMBL" id="MN095543">
    <property type="protein sequence ID" value="QFR36192.1"/>
    <property type="molecule type" value="Viral_cRNA"/>
</dbReference>
<dbReference type="Proteomes" id="UP000888000">
    <property type="component" value="Genome"/>
</dbReference>
<dbReference type="KEGG" id="vg:80557487"/>
<organism evidence="2 3">
    <name type="scientific">Thailand tick thogotovirus</name>
    <dbReference type="NCBI Taxonomy" id="2654565"/>
    <lineage>
        <taxon>Viruses</taxon>
        <taxon>Riboviria</taxon>
        <taxon>Orthornavirae</taxon>
        <taxon>Negarnaviricota</taxon>
        <taxon>Polyploviricotina</taxon>
        <taxon>Insthoviricetes</taxon>
        <taxon>Articulavirales</taxon>
        <taxon>Orthomyxoviridae</taxon>
        <taxon>Thogotovirus</taxon>
        <taxon>Thogotovirus thailandense</taxon>
    </lineage>
</organism>
<protein>
    <submittedName>
        <fullName evidence="2">Nucleoprotein</fullName>
    </submittedName>
</protein>
<name>A0A5P8N6J4_9ORTO</name>
<reference evidence="2" key="1">
    <citation type="journal article" date="2019" name="Front. Microbiol.">
        <title>Monitoring Silent Spillovers Before Emergence: A Pilot Study at the Tick/Human Interface in Thailand.</title>
        <authorList>
            <person name="Temmam S."/>
            <person name="Chretien D."/>
            <person name="Bigot T."/>
            <person name="Dufour E."/>
            <person name="Petres S."/>
            <person name="Desquesnes M."/>
            <person name="Devillers E."/>
            <person name="Dumarest M."/>
            <person name="Yousfi L."/>
            <person name="Jittapalapong S."/>
            <person name="Karnchanabanthoeng A."/>
            <person name="Chaisiri K."/>
            <person name="Gagnieur L."/>
            <person name="Cosson J.-F."/>
            <person name="Vayssier-Taussat M."/>
            <person name="Morand S."/>
            <person name="Moutailler S."/>
            <person name="Eloit M."/>
        </authorList>
    </citation>
    <scope>NUCLEOTIDE SEQUENCE</scope>
    <source>
        <strain evidence="2">THOV/Boophilus sp./Thailand</strain>
    </source>
</reference>
<feature type="compositionally biased region" description="Polar residues" evidence="1">
    <location>
        <begin position="1"/>
        <end position="15"/>
    </location>
</feature>
<proteinExistence type="predicted"/>
<keyword evidence="2" id="KW-0543">Viral nucleoprotein</keyword>
<evidence type="ECO:0000313" key="2">
    <source>
        <dbReference type="EMBL" id="QFR36192.1"/>
    </source>
</evidence>
<dbReference type="GO" id="GO:0019013">
    <property type="term" value="C:viral nucleocapsid"/>
    <property type="evidence" value="ECO:0007669"/>
    <property type="project" value="UniProtKB-KW"/>
</dbReference>
<accession>A0A5P8N6J4</accession>
<evidence type="ECO:0000313" key="3">
    <source>
        <dbReference type="Proteomes" id="UP000888000"/>
    </source>
</evidence>
<evidence type="ECO:0000256" key="1">
    <source>
        <dbReference type="SAM" id="MobiDB-lite"/>
    </source>
</evidence>
<dbReference type="GeneID" id="80557487"/>
<dbReference type="SUPFAM" id="SSF161003">
    <property type="entry name" value="flu NP-like"/>
    <property type="match status" value="1"/>
</dbReference>
<keyword evidence="2" id="KW-0946">Virion</keyword>
<keyword evidence="3" id="KW-1185">Reference proteome</keyword>
<sequence length="465" mass="52204">MDLQTQPQPKPSNSSEEMDLEGSGSAKKAKIELDPGAIENKYTAFKTQMVALATNGKFPIWIDHNAEIVASIVMAACMAPATLRDGSKYLVFFEVEKGRFELRETIIDSTLVKAWAKSTITPDTRSEWYPFLAALQLSSKIKDAVLWQRNIVSRNLGVSPVCEPYAVGYNIRDRLKKSRPLSVGPLNHLDHWLRINNDRDIGKGKKLSYSMAETIKRRLENVLMRQTVGQSQKAMLRQIFEGKTSYVRTLAHSYCSIKPHIENQFVLPYSAIAVIDSFEGANMSGEWVFQKLEEASAKVHLTGPSIDWAQFMAQILIHCTLRTLHEDLGVLSCMFGGPFSTRKDFGRFCSTQDLKVLGPVLIKYQFWSKPQRGAPRNLGGVRKGQISSRPSLRGARTSVNKFQTLEQLEAACCVPQSESLVDALNKEFEEYAKLEKECTGVFMERGGTNEYRGIIVPSGRFLFEA</sequence>